<dbReference type="Proteomes" id="UP000182257">
    <property type="component" value="Unassembled WGS sequence"/>
</dbReference>
<dbReference type="RefSeq" id="WP_074761113.1">
    <property type="nucleotide sequence ID" value="NZ_FNRF01000003.1"/>
</dbReference>
<evidence type="ECO:0000313" key="2">
    <source>
        <dbReference type="Proteomes" id="UP000182257"/>
    </source>
</evidence>
<dbReference type="EMBL" id="FNRF01000003">
    <property type="protein sequence ID" value="SEA54883.1"/>
    <property type="molecule type" value="Genomic_DNA"/>
</dbReference>
<name>A0A1H4C3M2_XYLRU</name>
<accession>A0A1H4C3M2</accession>
<organism evidence="1 2">
    <name type="scientific">Xylanibacter ruminicola</name>
    <name type="common">Prevotella ruminicola</name>
    <dbReference type="NCBI Taxonomy" id="839"/>
    <lineage>
        <taxon>Bacteria</taxon>
        <taxon>Pseudomonadati</taxon>
        <taxon>Bacteroidota</taxon>
        <taxon>Bacteroidia</taxon>
        <taxon>Bacteroidales</taxon>
        <taxon>Prevotellaceae</taxon>
        <taxon>Xylanibacter</taxon>
    </lineage>
</organism>
<evidence type="ECO:0000313" key="1">
    <source>
        <dbReference type="EMBL" id="SEA54883.1"/>
    </source>
</evidence>
<sequence>MKKFNAKIPVLGEGMAKFAMQQLLTQIRLQHGLTRFIQRNGVNGRWLRADEPYDIHVSRFFQILRIKAHYQTDDEFLDDWNELGEAILDEAREYYKSLYQKLND</sequence>
<protein>
    <submittedName>
        <fullName evidence="1">Uncharacterized protein</fullName>
    </submittedName>
</protein>
<gene>
    <name evidence="1" type="ORF">SAMN05216462_1749</name>
</gene>
<dbReference type="AlphaFoldDB" id="A0A1H4C3M2"/>
<dbReference type="OrthoDB" id="10001522at2"/>
<proteinExistence type="predicted"/>
<reference evidence="1 2" key="1">
    <citation type="submission" date="2016-10" db="EMBL/GenBank/DDBJ databases">
        <authorList>
            <person name="de Groot N.N."/>
        </authorList>
    </citation>
    <scope>NUCLEOTIDE SEQUENCE [LARGE SCALE GENOMIC DNA]</scope>
    <source>
        <strain evidence="1 2">D31d</strain>
    </source>
</reference>